<evidence type="ECO:0000256" key="1">
    <source>
        <dbReference type="SAM" id="MobiDB-lite"/>
    </source>
</evidence>
<comment type="caution">
    <text evidence="2">The sequence shown here is derived from an EMBL/GenBank/DDBJ whole genome shotgun (WGS) entry which is preliminary data.</text>
</comment>
<dbReference type="AlphaFoldDB" id="A0A557R1J4"/>
<sequence>MTRLVLHIDRLVLTGIDRHDADAVAAGVQAELQRLLAQPGALGALTGGGDRPRIRAGSVPVPHGGNGHAMGQAIAGGIARGVKP</sequence>
<feature type="region of interest" description="Disordered" evidence="1">
    <location>
        <begin position="46"/>
        <end position="67"/>
    </location>
</feature>
<dbReference type="EMBL" id="VMNK01000003">
    <property type="protein sequence ID" value="TVO59014.1"/>
    <property type="molecule type" value="Genomic_DNA"/>
</dbReference>
<organism evidence="2 3">
    <name type="scientific">Denitromonas halophila</name>
    <dbReference type="NCBI Taxonomy" id="1629404"/>
    <lineage>
        <taxon>Bacteria</taxon>
        <taxon>Pseudomonadati</taxon>
        <taxon>Pseudomonadota</taxon>
        <taxon>Betaproteobacteria</taxon>
        <taxon>Rhodocyclales</taxon>
        <taxon>Zoogloeaceae</taxon>
        <taxon>Denitromonas</taxon>
    </lineage>
</organism>
<keyword evidence="3" id="KW-1185">Reference proteome</keyword>
<proteinExistence type="predicted"/>
<dbReference type="OrthoDB" id="9182833at2"/>
<evidence type="ECO:0000313" key="3">
    <source>
        <dbReference type="Proteomes" id="UP000319502"/>
    </source>
</evidence>
<protein>
    <submittedName>
        <fullName evidence="2">Uncharacterized protein</fullName>
    </submittedName>
</protein>
<evidence type="ECO:0000313" key="2">
    <source>
        <dbReference type="EMBL" id="TVO59014.1"/>
    </source>
</evidence>
<dbReference type="Proteomes" id="UP000319502">
    <property type="component" value="Unassembled WGS sequence"/>
</dbReference>
<reference evidence="2 3" key="1">
    <citation type="submission" date="2019-07" db="EMBL/GenBank/DDBJ databases">
        <title>The pathways for chlorine oxyanion respiration interact through the shared metabolite chlorate.</title>
        <authorList>
            <person name="Barnum T.P."/>
            <person name="Cheng Y."/>
            <person name="Hill K.A."/>
            <person name="Lucas L.N."/>
            <person name="Carlson H.K."/>
            <person name="Coates J.D."/>
        </authorList>
    </citation>
    <scope>NUCLEOTIDE SEQUENCE [LARGE SCALE GENOMIC DNA]</scope>
    <source>
        <strain evidence="2 3">SFB-3</strain>
    </source>
</reference>
<dbReference type="RefSeq" id="WP_144308523.1">
    <property type="nucleotide sequence ID" value="NZ_VMNK01000003.1"/>
</dbReference>
<name>A0A557R1J4_9RHOO</name>
<accession>A0A557R1J4</accession>
<gene>
    <name evidence="2" type="ORF">FHP91_05005</name>
</gene>